<sequence length="198" mass="22260">MIKEDKGTTTSEKLIIVAVIVAIAGAGIFYLVENYGWLSSKNAEETGYETFYSQKYGFYLTYPASWALDNMERMGTIMVMLRENSSPTNPRAQARITAGSLGYPPLDNLKRDLDNMLENNENYNLIGEEIEEITIKGVPGIDFSFINKGAQGGDTRGRMVILQKDNFNYSLQTLAAENSYEKYESDLNLIVENFSLIE</sequence>
<keyword evidence="1" id="KW-1133">Transmembrane helix</keyword>
<name>A0A133U8L3_9EURY</name>
<comment type="caution">
    <text evidence="2">The sequence shown here is derived from an EMBL/GenBank/DDBJ whole genome shotgun (WGS) entry which is preliminary data.</text>
</comment>
<evidence type="ECO:0008006" key="4">
    <source>
        <dbReference type="Google" id="ProtNLM"/>
    </source>
</evidence>
<keyword evidence="1" id="KW-0472">Membrane</keyword>
<dbReference type="EMBL" id="LHXL01000004">
    <property type="protein sequence ID" value="KXA90518.1"/>
    <property type="molecule type" value="Genomic_DNA"/>
</dbReference>
<gene>
    <name evidence="2" type="ORF">AKJ62_00690</name>
</gene>
<dbReference type="AlphaFoldDB" id="A0A133U8L3"/>
<feature type="transmembrane region" description="Helical" evidence="1">
    <location>
        <begin position="14"/>
        <end position="32"/>
    </location>
</feature>
<organism evidence="2 3">
    <name type="scientific">candidate division MSBL1 archaeon SCGC-AAA259D14</name>
    <dbReference type="NCBI Taxonomy" id="1698261"/>
    <lineage>
        <taxon>Archaea</taxon>
        <taxon>Methanobacteriati</taxon>
        <taxon>Methanobacteriota</taxon>
        <taxon>candidate division MSBL1</taxon>
    </lineage>
</organism>
<dbReference type="Proteomes" id="UP000070589">
    <property type="component" value="Unassembled WGS sequence"/>
</dbReference>
<accession>A0A133U8L3</accession>
<evidence type="ECO:0000313" key="2">
    <source>
        <dbReference type="EMBL" id="KXA90518.1"/>
    </source>
</evidence>
<proteinExistence type="predicted"/>
<evidence type="ECO:0000256" key="1">
    <source>
        <dbReference type="SAM" id="Phobius"/>
    </source>
</evidence>
<reference evidence="2 3" key="1">
    <citation type="journal article" date="2016" name="Sci. Rep.">
        <title>Metabolic traits of an uncultured archaeal lineage -MSBL1- from brine pools of the Red Sea.</title>
        <authorList>
            <person name="Mwirichia R."/>
            <person name="Alam I."/>
            <person name="Rashid M."/>
            <person name="Vinu M."/>
            <person name="Ba-Alawi W."/>
            <person name="Anthony Kamau A."/>
            <person name="Kamanda Ngugi D."/>
            <person name="Goker M."/>
            <person name="Klenk H.P."/>
            <person name="Bajic V."/>
            <person name="Stingl U."/>
        </authorList>
    </citation>
    <scope>NUCLEOTIDE SEQUENCE [LARGE SCALE GENOMIC DNA]</scope>
    <source>
        <strain evidence="2">SCGC-AAA259D14</strain>
    </source>
</reference>
<dbReference type="Pfam" id="PF18933">
    <property type="entry name" value="PsbP_2"/>
    <property type="match status" value="1"/>
</dbReference>
<evidence type="ECO:0000313" key="3">
    <source>
        <dbReference type="Proteomes" id="UP000070589"/>
    </source>
</evidence>
<dbReference type="Gene3D" id="3.40.1000.10">
    <property type="entry name" value="Mog1/PsbP, alpha/beta/alpha sandwich"/>
    <property type="match status" value="1"/>
</dbReference>
<protein>
    <recommendedName>
        <fullName evidence="4">PsbP C-terminal domain-containing protein</fullName>
    </recommendedName>
</protein>
<keyword evidence="1" id="KW-0812">Transmembrane</keyword>
<keyword evidence="3" id="KW-1185">Reference proteome</keyword>